<evidence type="ECO:0000313" key="1">
    <source>
        <dbReference type="EMBL" id="HHK68343.1"/>
    </source>
</evidence>
<gene>
    <name evidence="1" type="ORF">ENM11_04210</name>
</gene>
<dbReference type="EMBL" id="DRWN01000029">
    <property type="protein sequence ID" value="HHK68343.1"/>
    <property type="molecule type" value="Genomic_DNA"/>
</dbReference>
<protein>
    <submittedName>
        <fullName evidence="1">Uncharacterized protein</fullName>
    </submittedName>
</protein>
<dbReference type="AlphaFoldDB" id="A0A7C5LFL6"/>
<name>A0A7C5LFL6_CALS0</name>
<organism evidence="1">
    <name type="scientific">Caldiarchaeum subterraneum</name>
    <dbReference type="NCBI Taxonomy" id="311458"/>
    <lineage>
        <taxon>Archaea</taxon>
        <taxon>Nitrososphaerota</taxon>
        <taxon>Candidatus Caldarchaeales</taxon>
        <taxon>Candidatus Caldarchaeaceae</taxon>
        <taxon>Candidatus Caldarchaeum</taxon>
    </lineage>
</organism>
<accession>A0A7C5LFL6</accession>
<comment type="caution">
    <text evidence="1">The sequence shown here is derived from an EMBL/GenBank/DDBJ whole genome shotgun (WGS) entry which is preliminary data.</text>
</comment>
<reference evidence="1" key="1">
    <citation type="journal article" date="2020" name="mSystems">
        <title>Genome- and Community-Level Interaction Insights into Carbon Utilization and Element Cycling Functions of Hydrothermarchaeota in Hydrothermal Sediment.</title>
        <authorList>
            <person name="Zhou Z."/>
            <person name="Liu Y."/>
            <person name="Xu W."/>
            <person name="Pan J."/>
            <person name="Luo Z.H."/>
            <person name="Li M."/>
        </authorList>
    </citation>
    <scope>NUCLEOTIDE SEQUENCE [LARGE SCALE GENOMIC DNA]</scope>
    <source>
        <strain evidence="1">SpSt-1056</strain>
    </source>
</reference>
<sequence length="64" mass="7468">MPKGRWMGDEIEVDPSLLSIWKKYLNTPQEHSTAGEDQVRLTVNGLRRRACFYALTCWRCCKHA</sequence>
<proteinExistence type="predicted"/>